<reference evidence="4 5" key="1">
    <citation type="submission" date="2016-01" db="EMBL/GenBank/DDBJ databases">
        <title>The new phylogeny of the genus Mycobacterium.</title>
        <authorList>
            <person name="Tarcisio F."/>
            <person name="Conor M."/>
            <person name="Antonella G."/>
            <person name="Elisabetta G."/>
            <person name="Giulia F.S."/>
            <person name="Sara T."/>
            <person name="Anna F."/>
            <person name="Clotilde B."/>
            <person name="Roberto B."/>
            <person name="Veronica D.S."/>
            <person name="Fabio R."/>
            <person name="Monica P."/>
            <person name="Olivier J."/>
            <person name="Enrico T."/>
            <person name="Nicola S."/>
        </authorList>
    </citation>
    <scope>NUCLEOTIDE SEQUENCE [LARGE SCALE GENOMIC DNA]</scope>
    <source>
        <strain evidence="4 5">DSM 44153</strain>
    </source>
</reference>
<dbReference type="Pfam" id="PF12151">
    <property type="entry name" value="MVL"/>
    <property type="match status" value="1"/>
</dbReference>
<dbReference type="OrthoDB" id="4760130at2"/>
<feature type="domain" description="DUF3298" evidence="2">
    <location>
        <begin position="148"/>
        <end position="246"/>
    </location>
</feature>
<dbReference type="AlphaFoldDB" id="A0A1X2EF59"/>
<evidence type="ECO:0000259" key="3">
    <source>
        <dbReference type="Pfam" id="PF12151"/>
    </source>
</evidence>
<evidence type="ECO:0000313" key="4">
    <source>
        <dbReference type="EMBL" id="ORX00072.1"/>
    </source>
</evidence>
<keyword evidence="1" id="KW-0732">Signal</keyword>
<dbReference type="EMBL" id="LQPZ01000044">
    <property type="protein sequence ID" value="ORX00072.1"/>
    <property type="molecule type" value="Genomic_DNA"/>
</dbReference>
<dbReference type="InterPro" id="IPR021729">
    <property type="entry name" value="DUF3298"/>
</dbReference>
<feature type="domain" description="Mannan-binding protein" evidence="3">
    <location>
        <begin position="25"/>
        <end position="52"/>
    </location>
</feature>
<accession>A0A1X2EF59</accession>
<dbReference type="InterPro" id="IPR021992">
    <property type="entry name" value="MVL"/>
</dbReference>
<gene>
    <name evidence="4" type="ORF">AWC30_15465</name>
</gene>
<comment type="caution">
    <text evidence="4">The sequence shown here is derived from an EMBL/GenBank/DDBJ whole genome shotgun (WGS) entry which is preliminary data.</text>
</comment>
<evidence type="ECO:0000313" key="5">
    <source>
        <dbReference type="Proteomes" id="UP000193090"/>
    </source>
</evidence>
<dbReference type="Proteomes" id="UP000193090">
    <property type="component" value="Unassembled WGS sequence"/>
</dbReference>
<protein>
    <submittedName>
        <fullName evidence="4">Mannan-binding protein</fullName>
    </submittedName>
</protein>
<keyword evidence="5" id="KW-1185">Reference proteome</keyword>
<dbReference type="RefSeq" id="WP_085111102.1">
    <property type="nucleotide sequence ID" value="NZ_JACKSN010000072.1"/>
</dbReference>
<feature type="signal peptide" evidence="1">
    <location>
        <begin position="1"/>
        <end position="19"/>
    </location>
</feature>
<dbReference type="Pfam" id="PF11738">
    <property type="entry name" value="DUF3298"/>
    <property type="match status" value="1"/>
</dbReference>
<proteinExistence type="predicted"/>
<evidence type="ECO:0000259" key="2">
    <source>
        <dbReference type="Pfam" id="PF11738"/>
    </source>
</evidence>
<organism evidence="4 5">
    <name type="scientific">Mycolicibacillus trivialis</name>
    <dbReference type="NCBI Taxonomy" id="1798"/>
    <lineage>
        <taxon>Bacteria</taxon>
        <taxon>Bacillati</taxon>
        <taxon>Actinomycetota</taxon>
        <taxon>Actinomycetes</taxon>
        <taxon>Mycobacteriales</taxon>
        <taxon>Mycobacteriaceae</taxon>
        <taxon>Mycolicibacillus</taxon>
    </lineage>
</organism>
<sequence>MWMIRLAASVAMAAGALMAAPTTGASAPSFCEGLGGAWDGHFCNATVPSPRNANRYIKMAVPGDLVDHPVAGPPIQDYLSKLFNNWRQKGQSMVQDSWGNENYEIFQHGDALSIVFHEDYHADGPWINNAYRTFTFNMAQGRELQLADIAKDGVDPYAEIPKLGNQYIVEALDRAFWEHSPGSYPFTPDRWTPDKPFSGGYRSWALTPDELILYMPDYPVGHDSPVQYDQLQQWSMDGGNVKAHIPLAALAPILRPEYGGN</sequence>
<evidence type="ECO:0000256" key="1">
    <source>
        <dbReference type="SAM" id="SignalP"/>
    </source>
</evidence>
<name>A0A1X2EF59_9MYCO</name>
<feature type="chain" id="PRO_5039707553" evidence="1">
    <location>
        <begin position="20"/>
        <end position="261"/>
    </location>
</feature>